<proteinExistence type="predicted"/>
<keyword evidence="3" id="KW-0804">Transcription</keyword>
<evidence type="ECO:0000256" key="4">
    <source>
        <dbReference type="PROSITE-ProRule" id="PRU00335"/>
    </source>
</evidence>
<organism evidence="7 8">
    <name type="scientific">Actinomycetospora corticicola</name>
    <dbReference type="NCBI Taxonomy" id="663602"/>
    <lineage>
        <taxon>Bacteria</taxon>
        <taxon>Bacillati</taxon>
        <taxon>Actinomycetota</taxon>
        <taxon>Actinomycetes</taxon>
        <taxon>Pseudonocardiales</taxon>
        <taxon>Pseudonocardiaceae</taxon>
        <taxon>Actinomycetospora</taxon>
    </lineage>
</organism>
<dbReference type="InterPro" id="IPR050109">
    <property type="entry name" value="HTH-type_TetR-like_transc_reg"/>
</dbReference>
<dbReference type="GO" id="GO:0003700">
    <property type="term" value="F:DNA-binding transcription factor activity"/>
    <property type="evidence" value="ECO:0007669"/>
    <property type="project" value="TreeGrafter"/>
</dbReference>
<dbReference type="SUPFAM" id="SSF46689">
    <property type="entry name" value="Homeodomain-like"/>
    <property type="match status" value="1"/>
</dbReference>
<gene>
    <name evidence="7" type="ORF">BJ983_003674</name>
</gene>
<protein>
    <submittedName>
        <fullName evidence="7">AcrR family transcriptional regulator</fullName>
    </submittedName>
</protein>
<feature type="region of interest" description="Disordered" evidence="5">
    <location>
        <begin position="1"/>
        <end position="20"/>
    </location>
</feature>
<dbReference type="Gene3D" id="1.10.10.60">
    <property type="entry name" value="Homeodomain-like"/>
    <property type="match status" value="1"/>
</dbReference>
<keyword evidence="8" id="KW-1185">Reference proteome</keyword>
<evidence type="ECO:0000256" key="3">
    <source>
        <dbReference type="ARBA" id="ARBA00023163"/>
    </source>
</evidence>
<dbReference type="GO" id="GO:0000976">
    <property type="term" value="F:transcription cis-regulatory region binding"/>
    <property type="evidence" value="ECO:0007669"/>
    <property type="project" value="TreeGrafter"/>
</dbReference>
<evidence type="ECO:0000313" key="7">
    <source>
        <dbReference type="EMBL" id="NYD37572.1"/>
    </source>
</evidence>
<dbReference type="PANTHER" id="PTHR30055">
    <property type="entry name" value="HTH-TYPE TRANSCRIPTIONAL REGULATOR RUTR"/>
    <property type="match status" value="1"/>
</dbReference>
<dbReference type="EMBL" id="JACCBN010000001">
    <property type="protein sequence ID" value="NYD37572.1"/>
    <property type="molecule type" value="Genomic_DNA"/>
</dbReference>
<feature type="DNA-binding region" description="H-T-H motif" evidence="4">
    <location>
        <begin position="42"/>
        <end position="61"/>
    </location>
</feature>
<dbReference type="Gene3D" id="1.10.357.10">
    <property type="entry name" value="Tetracycline Repressor, domain 2"/>
    <property type="match status" value="1"/>
</dbReference>
<keyword evidence="1" id="KW-0805">Transcription regulation</keyword>
<dbReference type="SUPFAM" id="SSF48498">
    <property type="entry name" value="Tetracyclin repressor-like, C-terminal domain"/>
    <property type="match status" value="1"/>
</dbReference>
<dbReference type="InterPro" id="IPR001647">
    <property type="entry name" value="HTH_TetR"/>
</dbReference>
<dbReference type="Pfam" id="PF16859">
    <property type="entry name" value="TetR_C_11"/>
    <property type="match status" value="1"/>
</dbReference>
<sequence length="219" mass="23822">MDGAATGEQSNPGGRPRDPALDEAIIRATRRRLVLDGYSKMALGDIASDAGVSRPTLYRRWPGKFELVVDALDWGFRAQLDSYPPLDLAALPPREAFAEAVRRVDPCYVNPDAIILQGGFMGEQPRAPELLQILRERAVEPRLALLVDVLRGLQERGHVRADLDADALTTMCFGSFFGAFLRGDPGGAPFAERVTATVWPLIGLPDDGARRREGAVADS</sequence>
<dbReference type="InterPro" id="IPR036271">
    <property type="entry name" value="Tet_transcr_reg_TetR-rel_C_sf"/>
</dbReference>
<dbReference type="Pfam" id="PF00440">
    <property type="entry name" value="TetR_N"/>
    <property type="match status" value="1"/>
</dbReference>
<reference evidence="7 8" key="1">
    <citation type="submission" date="2020-07" db="EMBL/GenBank/DDBJ databases">
        <title>Sequencing the genomes of 1000 actinobacteria strains.</title>
        <authorList>
            <person name="Klenk H.-P."/>
        </authorList>
    </citation>
    <scope>NUCLEOTIDE SEQUENCE [LARGE SCALE GENOMIC DNA]</scope>
    <source>
        <strain evidence="7 8">DSM 45772</strain>
    </source>
</reference>
<name>A0A7Y9DXZ5_9PSEU</name>
<feature type="domain" description="HTH tetR-type" evidence="6">
    <location>
        <begin position="19"/>
        <end position="79"/>
    </location>
</feature>
<dbReference type="InterPro" id="IPR011075">
    <property type="entry name" value="TetR_C"/>
</dbReference>
<dbReference type="PROSITE" id="PS50977">
    <property type="entry name" value="HTH_TETR_2"/>
    <property type="match status" value="1"/>
</dbReference>
<dbReference type="RefSeq" id="WP_343054243.1">
    <property type="nucleotide sequence ID" value="NZ_BAABHP010000025.1"/>
</dbReference>
<dbReference type="InterPro" id="IPR009057">
    <property type="entry name" value="Homeodomain-like_sf"/>
</dbReference>
<dbReference type="PANTHER" id="PTHR30055:SF230">
    <property type="entry name" value="TRANSCRIPTIONAL REGULATORY PROTEIN (PROBABLY TETR-FAMILY)-RELATED"/>
    <property type="match status" value="1"/>
</dbReference>
<evidence type="ECO:0000256" key="2">
    <source>
        <dbReference type="ARBA" id="ARBA00023125"/>
    </source>
</evidence>
<accession>A0A7Y9DXZ5</accession>
<evidence type="ECO:0000313" key="8">
    <source>
        <dbReference type="Proteomes" id="UP000535890"/>
    </source>
</evidence>
<evidence type="ECO:0000256" key="1">
    <source>
        <dbReference type="ARBA" id="ARBA00023015"/>
    </source>
</evidence>
<comment type="caution">
    <text evidence="7">The sequence shown here is derived from an EMBL/GenBank/DDBJ whole genome shotgun (WGS) entry which is preliminary data.</text>
</comment>
<dbReference type="Proteomes" id="UP000535890">
    <property type="component" value="Unassembled WGS sequence"/>
</dbReference>
<keyword evidence="2 4" id="KW-0238">DNA-binding</keyword>
<evidence type="ECO:0000256" key="5">
    <source>
        <dbReference type="SAM" id="MobiDB-lite"/>
    </source>
</evidence>
<evidence type="ECO:0000259" key="6">
    <source>
        <dbReference type="PROSITE" id="PS50977"/>
    </source>
</evidence>
<dbReference type="AlphaFoldDB" id="A0A7Y9DXZ5"/>